<keyword evidence="4" id="KW-1185">Reference proteome</keyword>
<evidence type="ECO:0000256" key="1">
    <source>
        <dbReference type="SAM" id="Phobius"/>
    </source>
</evidence>
<dbReference type="Proteomes" id="UP001220064">
    <property type="component" value="Chromosome"/>
</dbReference>
<dbReference type="EMBL" id="CP063189">
    <property type="protein sequence ID" value="WCZ32571.1"/>
    <property type="molecule type" value="Genomic_DNA"/>
</dbReference>
<reference evidence="3 4" key="1">
    <citation type="submission" date="2020-10" db="EMBL/GenBank/DDBJ databases">
        <title>Complete genome sequence of Corynebacterium massiliense DSM 45435, type strain of Corynebacterium massiliense.</title>
        <authorList>
            <person name="Busche T."/>
            <person name="Kalinowski J."/>
            <person name="Ruckert C."/>
        </authorList>
    </citation>
    <scope>NUCLEOTIDE SEQUENCE [LARGE SCALE GENOMIC DNA]</scope>
    <source>
        <strain evidence="3 4">DSM 45435</strain>
    </source>
</reference>
<feature type="transmembrane region" description="Helical" evidence="1">
    <location>
        <begin position="47"/>
        <end position="65"/>
    </location>
</feature>
<dbReference type="InterPro" id="IPR019692">
    <property type="entry name" value="CFP-6_PH"/>
</dbReference>
<dbReference type="Pfam" id="PF10756">
    <property type="entry name" value="bPH_6"/>
    <property type="match status" value="1"/>
</dbReference>
<sequence length="183" mass="20764">MNDIADNAHAAGNTHRLSEEELLEYTSADPFAVTTDKPWEIEVKSAFLRRLAIIAVCIIIPIHLFMGLTLDIEFTGAAVTGIDKWSFPLVGVIISILVWLALTRPRLRANADGVEVRNIIGSRFYPWQVIYGLSFPEGDRMARLELPEFEFVPVWALQSGDRERAMRDVRTFRALEAKYMPED</sequence>
<keyword evidence="1" id="KW-1133">Transmembrane helix</keyword>
<proteinExistence type="predicted"/>
<evidence type="ECO:0000313" key="4">
    <source>
        <dbReference type="Proteomes" id="UP001220064"/>
    </source>
</evidence>
<evidence type="ECO:0000259" key="2">
    <source>
        <dbReference type="Pfam" id="PF10756"/>
    </source>
</evidence>
<name>A0ABY7U789_9CORY</name>
<dbReference type="RefSeq" id="WP_022862045.1">
    <property type="nucleotide sequence ID" value="NZ_ATVG01000001.1"/>
</dbReference>
<gene>
    <name evidence="3" type="ORF">CMASS_05650</name>
</gene>
<feature type="transmembrane region" description="Helical" evidence="1">
    <location>
        <begin position="85"/>
        <end position="102"/>
    </location>
</feature>
<keyword evidence="1" id="KW-0812">Transmembrane</keyword>
<protein>
    <recommendedName>
        <fullName evidence="2">Low molecular weight protein antigen 6 PH domain-containing protein</fullName>
    </recommendedName>
</protein>
<accession>A0ABY7U789</accession>
<feature type="domain" description="Low molecular weight protein antigen 6 PH" evidence="2">
    <location>
        <begin position="104"/>
        <end position="173"/>
    </location>
</feature>
<organism evidence="3 4">
    <name type="scientific">Corynebacterium massiliense DSM 45435</name>
    <dbReference type="NCBI Taxonomy" id="1121364"/>
    <lineage>
        <taxon>Bacteria</taxon>
        <taxon>Bacillati</taxon>
        <taxon>Actinomycetota</taxon>
        <taxon>Actinomycetes</taxon>
        <taxon>Mycobacteriales</taxon>
        <taxon>Corynebacteriaceae</taxon>
        <taxon>Corynebacterium</taxon>
    </lineage>
</organism>
<evidence type="ECO:0000313" key="3">
    <source>
        <dbReference type="EMBL" id="WCZ32571.1"/>
    </source>
</evidence>
<keyword evidence="1" id="KW-0472">Membrane</keyword>